<keyword evidence="1" id="KW-0732">Signal</keyword>
<protein>
    <recommendedName>
        <fullName evidence="4">Outer membrane lipoprotein-sorting protein</fullName>
    </recommendedName>
</protein>
<reference evidence="2 3" key="1">
    <citation type="submission" date="2021-03" db="EMBL/GenBank/DDBJ databases">
        <title>Fibrella sp. HMF5036 genome sequencing and assembly.</title>
        <authorList>
            <person name="Kang H."/>
            <person name="Kim H."/>
            <person name="Bae S."/>
            <person name="Joh K."/>
        </authorList>
    </citation>
    <scope>NUCLEOTIDE SEQUENCE [LARGE SCALE GENOMIC DNA]</scope>
    <source>
        <strain evidence="2 3">HMF5036</strain>
    </source>
</reference>
<dbReference type="AlphaFoldDB" id="A0A939GBB4"/>
<evidence type="ECO:0000256" key="1">
    <source>
        <dbReference type="SAM" id="SignalP"/>
    </source>
</evidence>
<comment type="caution">
    <text evidence="2">The sequence shown here is derived from an EMBL/GenBank/DDBJ whole genome shotgun (WGS) entry which is preliminary data.</text>
</comment>
<sequence>MKLNVISLLTLLSWTAFFCVSAQTKSTEKEAINILQRVSNKLQNINNINYAYYRDVNYKSEEYHNEIFGSTYLKFNPSVNVTGFVFQLESDADKKVYDGTTFFDVNKKTKIMHVKKQPTVNDFSSLSFFHNSLITLRKAIPIILAEHNVVKTAADTSINKIPCYLISFTLDSQVIKNLGELMPLTSQRLVTYRIIIDKKTNLPIEVIQTNSITPQDYVLTRFSNYKINSDAPSENTWHYFNYIDQYKSIIKN</sequence>
<evidence type="ECO:0000313" key="3">
    <source>
        <dbReference type="Proteomes" id="UP000664795"/>
    </source>
</evidence>
<evidence type="ECO:0008006" key="4">
    <source>
        <dbReference type="Google" id="ProtNLM"/>
    </source>
</evidence>
<dbReference type="EMBL" id="JAFMYU010000018">
    <property type="protein sequence ID" value="MBO0933243.1"/>
    <property type="molecule type" value="Genomic_DNA"/>
</dbReference>
<keyword evidence="3" id="KW-1185">Reference proteome</keyword>
<evidence type="ECO:0000313" key="2">
    <source>
        <dbReference type="EMBL" id="MBO0933243.1"/>
    </source>
</evidence>
<name>A0A939GBB4_9BACT</name>
<dbReference type="RefSeq" id="WP_207337205.1">
    <property type="nucleotide sequence ID" value="NZ_JAFMYU010000018.1"/>
</dbReference>
<gene>
    <name evidence="2" type="ORF">J2I48_19690</name>
</gene>
<feature type="signal peptide" evidence="1">
    <location>
        <begin position="1"/>
        <end position="22"/>
    </location>
</feature>
<dbReference type="Proteomes" id="UP000664795">
    <property type="component" value="Unassembled WGS sequence"/>
</dbReference>
<organism evidence="2 3">
    <name type="scientific">Fibrella aquatilis</name>
    <dbReference type="NCBI Taxonomy" id="2817059"/>
    <lineage>
        <taxon>Bacteria</taxon>
        <taxon>Pseudomonadati</taxon>
        <taxon>Bacteroidota</taxon>
        <taxon>Cytophagia</taxon>
        <taxon>Cytophagales</taxon>
        <taxon>Spirosomataceae</taxon>
        <taxon>Fibrella</taxon>
    </lineage>
</organism>
<proteinExistence type="predicted"/>
<feature type="chain" id="PRO_5037297747" description="Outer membrane lipoprotein-sorting protein" evidence="1">
    <location>
        <begin position="23"/>
        <end position="252"/>
    </location>
</feature>
<accession>A0A939GBB4</accession>